<evidence type="ECO:0000256" key="3">
    <source>
        <dbReference type="ARBA" id="ARBA00022452"/>
    </source>
</evidence>
<evidence type="ECO:0000256" key="8">
    <source>
        <dbReference type="ARBA" id="ARBA00023077"/>
    </source>
</evidence>
<dbReference type="InterPro" id="IPR012910">
    <property type="entry name" value="Plug_dom"/>
</dbReference>
<proteinExistence type="predicted"/>
<evidence type="ECO:0000256" key="2">
    <source>
        <dbReference type="ARBA" id="ARBA00022448"/>
    </source>
</evidence>
<protein>
    <submittedName>
        <fullName evidence="13">Plug domain-containing protein</fullName>
    </submittedName>
</protein>
<evidence type="ECO:0000256" key="7">
    <source>
        <dbReference type="ARBA" id="ARBA00023065"/>
    </source>
</evidence>
<dbReference type="PANTHER" id="PTHR32552:SF81">
    <property type="entry name" value="TONB-DEPENDENT OUTER MEMBRANE RECEPTOR"/>
    <property type="match status" value="1"/>
</dbReference>
<keyword evidence="3" id="KW-1134">Transmembrane beta strand</keyword>
<keyword evidence="4" id="KW-0410">Iron transport</keyword>
<evidence type="ECO:0000256" key="6">
    <source>
        <dbReference type="ARBA" id="ARBA00023004"/>
    </source>
</evidence>
<evidence type="ECO:0000259" key="12">
    <source>
        <dbReference type="Pfam" id="PF07715"/>
    </source>
</evidence>
<feature type="signal peptide" evidence="11">
    <location>
        <begin position="1"/>
        <end position="24"/>
    </location>
</feature>
<keyword evidence="9" id="KW-0472">Membrane</keyword>
<keyword evidence="14" id="KW-1185">Reference proteome</keyword>
<name>A0ABT0B094_9SPHN</name>
<dbReference type="Proteomes" id="UP001162880">
    <property type="component" value="Unassembled WGS sequence"/>
</dbReference>
<evidence type="ECO:0000256" key="10">
    <source>
        <dbReference type="ARBA" id="ARBA00023237"/>
    </source>
</evidence>
<keyword evidence="6" id="KW-0408">Iron</keyword>
<evidence type="ECO:0000256" key="4">
    <source>
        <dbReference type="ARBA" id="ARBA00022496"/>
    </source>
</evidence>
<evidence type="ECO:0000256" key="9">
    <source>
        <dbReference type="ARBA" id="ARBA00023136"/>
    </source>
</evidence>
<accession>A0ABT0B094</accession>
<gene>
    <name evidence="13" type="ORF">MTR64_07875</name>
</gene>
<evidence type="ECO:0000256" key="1">
    <source>
        <dbReference type="ARBA" id="ARBA00004571"/>
    </source>
</evidence>
<keyword evidence="11" id="KW-0732">Signal</keyword>
<feature type="chain" id="PRO_5045212631" evidence="11">
    <location>
        <begin position="25"/>
        <end position="131"/>
    </location>
</feature>
<organism evidence="13 14">
    <name type="scientific">Novosphingobium album</name>
    <name type="common">ex Hu et al. 2023</name>
    <dbReference type="NCBI Taxonomy" id="2930093"/>
    <lineage>
        <taxon>Bacteria</taxon>
        <taxon>Pseudomonadati</taxon>
        <taxon>Pseudomonadota</taxon>
        <taxon>Alphaproteobacteria</taxon>
        <taxon>Sphingomonadales</taxon>
        <taxon>Sphingomonadaceae</taxon>
        <taxon>Novosphingobium</taxon>
    </lineage>
</organism>
<evidence type="ECO:0000313" key="13">
    <source>
        <dbReference type="EMBL" id="MCJ2178476.1"/>
    </source>
</evidence>
<keyword evidence="7" id="KW-0406">Ion transport</keyword>
<dbReference type="Gene3D" id="2.40.170.20">
    <property type="entry name" value="TonB-dependent receptor, beta-barrel domain"/>
    <property type="match status" value="1"/>
</dbReference>
<evidence type="ECO:0000256" key="11">
    <source>
        <dbReference type="SAM" id="SignalP"/>
    </source>
</evidence>
<dbReference type="InterPro" id="IPR036942">
    <property type="entry name" value="Beta-barrel_TonB_sf"/>
</dbReference>
<keyword evidence="10" id="KW-0998">Cell outer membrane</keyword>
<evidence type="ECO:0000256" key="5">
    <source>
        <dbReference type="ARBA" id="ARBA00022692"/>
    </source>
</evidence>
<sequence>MNSVSFRVLLCATTALAYAAPAYAQGAPQDSAESSIGTNDIIVTARRSEERLQDVPISITVFNQQQLSDKNVVNANDLATYTPSLSSNTNFGTENTTFAIRGFAQDIGTLPSVGTYFAEVVTPRGASGQLL</sequence>
<evidence type="ECO:0000313" key="14">
    <source>
        <dbReference type="Proteomes" id="UP001162880"/>
    </source>
</evidence>
<reference evidence="13" key="1">
    <citation type="submission" date="2022-03" db="EMBL/GenBank/DDBJ databases">
        <title>Identification of a novel bacterium isolated from mangrove sediments.</title>
        <authorList>
            <person name="Pan X."/>
        </authorList>
    </citation>
    <scope>NUCLEOTIDE SEQUENCE</scope>
    <source>
        <strain evidence="13">B2580</strain>
    </source>
</reference>
<dbReference type="SUPFAM" id="SSF56935">
    <property type="entry name" value="Porins"/>
    <property type="match status" value="1"/>
</dbReference>
<comment type="subcellular location">
    <subcellularLocation>
        <location evidence="1">Cell outer membrane</location>
        <topology evidence="1">Multi-pass membrane protein</topology>
    </subcellularLocation>
</comment>
<dbReference type="InterPro" id="IPR039426">
    <property type="entry name" value="TonB-dep_rcpt-like"/>
</dbReference>
<comment type="caution">
    <text evidence="13">The sequence shown here is derived from an EMBL/GenBank/DDBJ whole genome shotgun (WGS) entry which is preliminary data.</text>
</comment>
<keyword evidence="5" id="KW-0812">Transmembrane</keyword>
<keyword evidence="8" id="KW-0798">TonB box</keyword>
<feature type="domain" description="TonB-dependent receptor plug" evidence="12">
    <location>
        <begin position="52"/>
        <end position="105"/>
    </location>
</feature>
<dbReference type="RefSeq" id="WP_243992557.1">
    <property type="nucleotide sequence ID" value="NZ_JALHLE010000009.1"/>
</dbReference>
<dbReference type="Pfam" id="PF07715">
    <property type="entry name" value="Plug"/>
    <property type="match status" value="1"/>
</dbReference>
<dbReference type="PANTHER" id="PTHR32552">
    <property type="entry name" value="FERRICHROME IRON RECEPTOR-RELATED"/>
    <property type="match status" value="1"/>
</dbReference>
<dbReference type="EMBL" id="JALHLE010000009">
    <property type="protein sequence ID" value="MCJ2178476.1"/>
    <property type="molecule type" value="Genomic_DNA"/>
</dbReference>
<keyword evidence="2" id="KW-0813">Transport</keyword>